<gene>
    <name evidence="2" type="ORF">RRG08_064539</name>
</gene>
<organism evidence="2 3">
    <name type="scientific">Elysia crispata</name>
    <name type="common">lettuce slug</name>
    <dbReference type="NCBI Taxonomy" id="231223"/>
    <lineage>
        <taxon>Eukaryota</taxon>
        <taxon>Metazoa</taxon>
        <taxon>Spiralia</taxon>
        <taxon>Lophotrochozoa</taxon>
        <taxon>Mollusca</taxon>
        <taxon>Gastropoda</taxon>
        <taxon>Heterobranchia</taxon>
        <taxon>Euthyneura</taxon>
        <taxon>Panpulmonata</taxon>
        <taxon>Sacoglossa</taxon>
        <taxon>Placobranchoidea</taxon>
        <taxon>Plakobranchidae</taxon>
        <taxon>Elysia</taxon>
    </lineage>
</organism>
<dbReference type="Pfam" id="PF15123">
    <property type="entry name" value="DUF4562"/>
    <property type="match status" value="1"/>
</dbReference>
<evidence type="ECO:0000256" key="1">
    <source>
        <dbReference type="SAM" id="MobiDB-lite"/>
    </source>
</evidence>
<reference evidence="2" key="1">
    <citation type="journal article" date="2023" name="G3 (Bethesda)">
        <title>A reference genome for the long-term kleptoplast-retaining sea slug Elysia crispata morphotype clarki.</title>
        <authorList>
            <person name="Eastman K.E."/>
            <person name="Pendleton A.L."/>
            <person name="Shaikh M.A."/>
            <person name="Suttiyut T."/>
            <person name="Ogas R."/>
            <person name="Tomko P."/>
            <person name="Gavelis G."/>
            <person name="Widhalm J.R."/>
            <person name="Wisecaver J.H."/>
        </authorList>
    </citation>
    <scope>NUCLEOTIDE SEQUENCE</scope>
    <source>
        <strain evidence="2">ECLA1</strain>
    </source>
</reference>
<feature type="region of interest" description="Disordered" evidence="1">
    <location>
        <begin position="257"/>
        <end position="277"/>
    </location>
</feature>
<sequence length="277" mass="30306">MAQMRQEQPVINYVDNVFPFTYPCSGHVQFTGPEGLRDYRPHLVEDPQIVGIGTASREQSLDSGYVLRPAPGATFERPRSCKPGEIGWGIPWLVDWAPANTGQQIMLGDFRQMAENRTTHEGTGAWYPHPEQPTPPGSEGYYKENIFSGRPAGRRRHGGPHVLVTVRVAMVTDAWPMNLRLPQEAQTMDNDASLPTFSAERPDPTQGVCPEPVDKRAPFRLFNAALHHDTTAGQDVVTAATVGAGVGVVTKHCSNGCGSGATENYPRSKPDGQVLRH</sequence>
<dbReference type="EMBL" id="JAWDGP010000269">
    <property type="protein sequence ID" value="KAK3801944.1"/>
    <property type="molecule type" value="Genomic_DNA"/>
</dbReference>
<dbReference type="InterPro" id="IPR027814">
    <property type="entry name" value="DUF4562"/>
</dbReference>
<dbReference type="PANTHER" id="PTHR34833:SF1">
    <property type="entry name" value="GENE, 17359-RELATED"/>
    <property type="match status" value="1"/>
</dbReference>
<keyword evidence="3" id="KW-1185">Reference proteome</keyword>
<comment type="caution">
    <text evidence="2">The sequence shown here is derived from an EMBL/GenBank/DDBJ whole genome shotgun (WGS) entry which is preliminary data.</text>
</comment>
<protein>
    <submittedName>
        <fullName evidence="2">Uncharacterized protein</fullName>
    </submittedName>
</protein>
<dbReference type="PANTHER" id="PTHR34833">
    <property type="entry name" value="GENE, 17359-RELATED"/>
    <property type="match status" value="1"/>
</dbReference>
<name>A0AAE1EBW9_9GAST</name>
<evidence type="ECO:0000313" key="2">
    <source>
        <dbReference type="EMBL" id="KAK3801944.1"/>
    </source>
</evidence>
<dbReference type="Proteomes" id="UP001283361">
    <property type="component" value="Unassembled WGS sequence"/>
</dbReference>
<accession>A0AAE1EBW9</accession>
<evidence type="ECO:0000313" key="3">
    <source>
        <dbReference type="Proteomes" id="UP001283361"/>
    </source>
</evidence>
<proteinExistence type="predicted"/>
<dbReference type="AlphaFoldDB" id="A0AAE1EBW9"/>